<dbReference type="Pfam" id="PF01674">
    <property type="entry name" value="Lipase_2"/>
    <property type="match status" value="1"/>
</dbReference>
<gene>
    <name evidence="2" type="ORF">SAMN06265355_11795</name>
</gene>
<feature type="chain" id="PRO_5012353641" evidence="1">
    <location>
        <begin position="33"/>
        <end position="285"/>
    </location>
</feature>
<dbReference type="PANTHER" id="PTHR32015:SF1">
    <property type="entry name" value="LIPASE"/>
    <property type="match status" value="1"/>
</dbReference>
<name>A0A239EKB2_9ACTN</name>
<dbReference type="RefSeq" id="WP_089315820.1">
    <property type="nucleotide sequence ID" value="NZ_FZNP01000017.1"/>
</dbReference>
<evidence type="ECO:0000313" key="3">
    <source>
        <dbReference type="Proteomes" id="UP000198420"/>
    </source>
</evidence>
<accession>A0A239EKB2</accession>
<evidence type="ECO:0000313" key="2">
    <source>
        <dbReference type="EMBL" id="SNS44304.1"/>
    </source>
</evidence>
<sequence>MRFTRLRSWAVIAAAVPAALGLAGTVAPAAHAETSPEGANDWNCKPSFFHPRPVVLVHGTFENMAFNWQKLSPALKKAGYCVYALNYGGPKDGPIQGINDIPTSAGELSAFVDKVTASTGASKVDIVGHSQGGMMPRYYMKFLGGAAKVNKLVGVVPSNHGTNMSGLVELGSLLGITQAVVKAAPAAGQQIVGSDFLKKLNEGGDTVPGPTYIVLSTKYDEVVTPYTSEFLNGSNAQNVLLQDKCANDANAHVGIAFDPVMVKFVLNSLDVWGPYWPIDCANPLG</sequence>
<dbReference type="PANTHER" id="PTHR32015">
    <property type="entry name" value="FASTING INDUCED LIPASE"/>
    <property type="match status" value="1"/>
</dbReference>
<proteinExistence type="predicted"/>
<evidence type="ECO:0000256" key="1">
    <source>
        <dbReference type="SAM" id="SignalP"/>
    </source>
</evidence>
<protein>
    <submittedName>
        <fullName evidence="2">Lipase (Class 2)</fullName>
    </submittedName>
</protein>
<dbReference type="Gene3D" id="3.40.50.1820">
    <property type="entry name" value="alpha/beta hydrolase"/>
    <property type="match status" value="1"/>
</dbReference>
<dbReference type="SUPFAM" id="SSF53474">
    <property type="entry name" value="alpha/beta-Hydrolases"/>
    <property type="match status" value="1"/>
</dbReference>
<dbReference type="InterPro" id="IPR029058">
    <property type="entry name" value="AB_hydrolase_fold"/>
</dbReference>
<dbReference type="OrthoDB" id="8871309at2"/>
<organism evidence="2 3">
    <name type="scientific">Actinomadura mexicana</name>
    <dbReference type="NCBI Taxonomy" id="134959"/>
    <lineage>
        <taxon>Bacteria</taxon>
        <taxon>Bacillati</taxon>
        <taxon>Actinomycetota</taxon>
        <taxon>Actinomycetes</taxon>
        <taxon>Streptosporangiales</taxon>
        <taxon>Thermomonosporaceae</taxon>
        <taxon>Actinomadura</taxon>
    </lineage>
</organism>
<keyword evidence="3" id="KW-1185">Reference proteome</keyword>
<reference evidence="3" key="1">
    <citation type="submission" date="2017-06" db="EMBL/GenBank/DDBJ databases">
        <authorList>
            <person name="Varghese N."/>
            <person name="Submissions S."/>
        </authorList>
    </citation>
    <scope>NUCLEOTIDE SEQUENCE [LARGE SCALE GENOMIC DNA]</scope>
    <source>
        <strain evidence="3">DSM 44485</strain>
    </source>
</reference>
<feature type="signal peptide" evidence="1">
    <location>
        <begin position="1"/>
        <end position="32"/>
    </location>
</feature>
<dbReference type="Proteomes" id="UP000198420">
    <property type="component" value="Unassembled WGS sequence"/>
</dbReference>
<dbReference type="GO" id="GO:0016298">
    <property type="term" value="F:lipase activity"/>
    <property type="evidence" value="ECO:0007669"/>
    <property type="project" value="TreeGrafter"/>
</dbReference>
<keyword evidence="1" id="KW-0732">Signal</keyword>
<dbReference type="AlphaFoldDB" id="A0A239EKB2"/>
<dbReference type="InterPro" id="IPR002918">
    <property type="entry name" value="Lipase_EstA/Esterase_EstB"/>
</dbReference>
<dbReference type="GO" id="GO:0016042">
    <property type="term" value="P:lipid catabolic process"/>
    <property type="evidence" value="ECO:0007669"/>
    <property type="project" value="InterPro"/>
</dbReference>
<dbReference type="EMBL" id="FZNP01000017">
    <property type="protein sequence ID" value="SNS44304.1"/>
    <property type="molecule type" value="Genomic_DNA"/>
</dbReference>